<keyword evidence="4" id="KW-1185">Reference proteome</keyword>
<name>A0ABC9GDL7_9POAL</name>
<dbReference type="InterPro" id="IPR036047">
    <property type="entry name" value="F-box-like_dom_sf"/>
</dbReference>
<dbReference type="Pfam" id="PF23635">
    <property type="entry name" value="Beta-prop_AT5G49610-like"/>
    <property type="match status" value="1"/>
</dbReference>
<dbReference type="Gene3D" id="1.20.1280.50">
    <property type="match status" value="1"/>
</dbReference>
<dbReference type="InterPro" id="IPR056594">
    <property type="entry name" value="AT5G49610-like_b-prop"/>
</dbReference>
<protein>
    <recommendedName>
        <fullName evidence="5">F-box domain-containing protein</fullName>
    </recommendedName>
</protein>
<dbReference type="SUPFAM" id="SSF81383">
    <property type="entry name" value="F-box domain"/>
    <property type="match status" value="1"/>
</dbReference>
<dbReference type="EMBL" id="OZ075118">
    <property type="protein sequence ID" value="CAL5091987.1"/>
    <property type="molecule type" value="Genomic_DNA"/>
</dbReference>
<evidence type="ECO:0000259" key="2">
    <source>
        <dbReference type="Pfam" id="PF23635"/>
    </source>
</evidence>
<gene>
    <name evidence="3" type="ORF">URODEC1_LOCUS114674</name>
</gene>
<dbReference type="PANTHER" id="PTHR32133">
    <property type="entry name" value="OS07G0120400 PROTEIN"/>
    <property type="match status" value="1"/>
</dbReference>
<evidence type="ECO:0008006" key="5">
    <source>
        <dbReference type="Google" id="ProtNLM"/>
    </source>
</evidence>
<dbReference type="SUPFAM" id="SSF82171">
    <property type="entry name" value="DPP6 N-terminal domain-like"/>
    <property type="match status" value="1"/>
</dbReference>
<dbReference type="Proteomes" id="UP001497457">
    <property type="component" value="Chromosome 8b"/>
</dbReference>
<dbReference type="PANTHER" id="PTHR32133:SF297">
    <property type="entry name" value="F-BOX DOMAIN-CONTAINING PROTEIN"/>
    <property type="match status" value="1"/>
</dbReference>
<dbReference type="InterPro" id="IPR001810">
    <property type="entry name" value="F-box_dom"/>
</dbReference>
<evidence type="ECO:0000313" key="4">
    <source>
        <dbReference type="Proteomes" id="UP001497457"/>
    </source>
</evidence>
<accession>A0ABC9GDL7</accession>
<feature type="domain" description="F-box protein AT5G49610-like beta-propeller" evidence="2">
    <location>
        <begin position="103"/>
        <end position="364"/>
    </location>
</feature>
<organism evidence="3 4">
    <name type="scientific">Urochloa decumbens</name>
    <dbReference type="NCBI Taxonomy" id="240449"/>
    <lineage>
        <taxon>Eukaryota</taxon>
        <taxon>Viridiplantae</taxon>
        <taxon>Streptophyta</taxon>
        <taxon>Embryophyta</taxon>
        <taxon>Tracheophyta</taxon>
        <taxon>Spermatophyta</taxon>
        <taxon>Magnoliopsida</taxon>
        <taxon>Liliopsida</taxon>
        <taxon>Poales</taxon>
        <taxon>Poaceae</taxon>
        <taxon>PACMAD clade</taxon>
        <taxon>Panicoideae</taxon>
        <taxon>Panicodae</taxon>
        <taxon>Paniceae</taxon>
        <taxon>Melinidinae</taxon>
        <taxon>Urochloa</taxon>
    </lineage>
</organism>
<feature type="domain" description="F-box" evidence="1">
    <location>
        <begin position="13"/>
        <end position="52"/>
    </location>
</feature>
<dbReference type="AlphaFoldDB" id="A0ABC9GDL7"/>
<dbReference type="Pfam" id="PF00646">
    <property type="entry name" value="F-box"/>
    <property type="match status" value="1"/>
</dbReference>
<sequence length="377" mass="41536">MEATPRSPPALMEELVEEILLRFPPHEPARLIHAALVCKRWARLISGPSFRRRFRELHRAPPMLGLLCNGISDPDGGADSCSFVPMAAFRPPPQAEHSSWRAVDSRHGRVLLRHREVFKDGGLVVWDPITDEKRKLPILPRHTSTWNAAVLCSPGAGACDHLDCHRGPFLVILVSNHTEETSIYTYSSSADMWSGPISTPHPDPDGGCIHPLMPNALVGNALYFGFLTKTRALKYELDLQEISFIRLPPKYSGWRRAVLTATEGGGLGFVTVHESKLCVWSRKAGLEVDDGWIRNRAIDLEMLLSDDAILTSASVVGSVDGVGIIFLRSNGVIYTVDLKTNKLKKVYEGRAIITVVPYMSFYTPELGAVCTGHGPSA</sequence>
<evidence type="ECO:0000313" key="3">
    <source>
        <dbReference type="EMBL" id="CAL5091987.1"/>
    </source>
</evidence>
<proteinExistence type="predicted"/>
<evidence type="ECO:0000259" key="1">
    <source>
        <dbReference type="Pfam" id="PF00646"/>
    </source>
</evidence>
<reference evidence="3" key="1">
    <citation type="submission" date="2024-10" db="EMBL/GenBank/DDBJ databases">
        <authorList>
            <person name="Ryan C."/>
        </authorList>
    </citation>
    <scope>NUCLEOTIDE SEQUENCE [LARGE SCALE GENOMIC DNA]</scope>
</reference>